<evidence type="ECO:0000256" key="3">
    <source>
        <dbReference type="ARBA" id="ARBA00012954"/>
    </source>
</evidence>
<gene>
    <name evidence="9" type="ORF">Microterr_04320</name>
</gene>
<dbReference type="InterPro" id="IPR036220">
    <property type="entry name" value="UDP-Glc/GDP-Man_DH_C_sf"/>
</dbReference>
<evidence type="ECO:0000256" key="5">
    <source>
        <dbReference type="ARBA" id="ARBA00023027"/>
    </source>
</evidence>
<dbReference type="Gene3D" id="3.40.50.720">
    <property type="entry name" value="NAD(P)-binding Rossmann-like Domain"/>
    <property type="match status" value="2"/>
</dbReference>
<dbReference type="Pfam" id="PF03721">
    <property type="entry name" value="UDPG_MGDP_dh_N"/>
    <property type="match status" value="1"/>
</dbReference>
<proteinExistence type="inferred from homology"/>
<evidence type="ECO:0000256" key="4">
    <source>
        <dbReference type="ARBA" id="ARBA00023002"/>
    </source>
</evidence>
<dbReference type="PANTHER" id="PTHR43750:SF3">
    <property type="entry name" value="UDP-GLUCOSE 6-DEHYDROGENASE TUAD"/>
    <property type="match status" value="1"/>
</dbReference>
<evidence type="ECO:0000256" key="1">
    <source>
        <dbReference type="ARBA" id="ARBA00004701"/>
    </source>
</evidence>
<protein>
    <recommendedName>
        <fullName evidence="3 7">UDP-glucose 6-dehydrogenase</fullName>
        <ecNumber evidence="3 7">1.1.1.22</ecNumber>
    </recommendedName>
</protein>
<evidence type="ECO:0000259" key="8">
    <source>
        <dbReference type="SMART" id="SM00984"/>
    </source>
</evidence>
<dbReference type="InterPro" id="IPR001732">
    <property type="entry name" value="UDP-Glc/GDP-Man_DH_N"/>
</dbReference>
<dbReference type="EMBL" id="AP027141">
    <property type="protein sequence ID" value="BDV29772.1"/>
    <property type="molecule type" value="Genomic_DNA"/>
</dbReference>
<dbReference type="InterPro" id="IPR036291">
    <property type="entry name" value="NAD(P)-bd_dom_sf"/>
</dbReference>
<evidence type="ECO:0000313" key="10">
    <source>
        <dbReference type="Proteomes" id="UP001317779"/>
    </source>
</evidence>
<dbReference type="PANTHER" id="PTHR43750">
    <property type="entry name" value="UDP-GLUCOSE 6-DEHYDROGENASE TUAD"/>
    <property type="match status" value="1"/>
</dbReference>
<dbReference type="EC" id="1.1.1.22" evidence="3 7"/>
<dbReference type="SUPFAM" id="SSF52413">
    <property type="entry name" value="UDP-glucose/GDP-mannose dehydrogenase C-terminal domain"/>
    <property type="match status" value="1"/>
</dbReference>
<feature type="domain" description="UDP-glucose/GDP-mannose dehydrogenase C-terminal" evidence="8">
    <location>
        <begin position="332"/>
        <end position="434"/>
    </location>
</feature>
<reference evidence="9 10" key="1">
    <citation type="submission" date="2022-12" db="EMBL/GenBank/DDBJ databases">
        <title>Microbacterium terricola strain KV-448 chromosome, complete genome.</title>
        <authorList>
            <person name="Oshima T."/>
            <person name="Moriya T."/>
            <person name="Bessho Y."/>
        </authorList>
    </citation>
    <scope>NUCLEOTIDE SEQUENCE [LARGE SCALE GENOMIC DNA]</scope>
    <source>
        <strain evidence="9 10">KV-448</strain>
    </source>
</reference>
<dbReference type="Pfam" id="PF03720">
    <property type="entry name" value="UDPG_MGDP_dh_C"/>
    <property type="match status" value="1"/>
</dbReference>
<dbReference type="SUPFAM" id="SSF48179">
    <property type="entry name" value="6-phosphogluconate dehydrogenase C-terminal domain-like"/>
    <property type="match status" value="1"/>
</dbReference>
<dbReference type="InterPro" id="IPR014027">
    <property type="entry name" value="UDP-Glc/GDP-Man_DH_C"/>
</dbReference>
<sequence>MRLSVIGCGYLGAVHAAAMASIGHDVVGIDVDERKIESLSKGEAPFFEPGLPEILAEGIASGRLRFTTDMAEARGAKVHFVGVGTPQQRDSYAADLTYVNAAIDGLLPYLEPGDLVAGKSTVPVGTAADLAERVAPTGATLVWNPEFLREGFAVKDTVDPDRLVVGVPTSTGSVSGSGSTTDSVDEGERAAQILREVYHPSVAKGTPFIVTDYATAELVKVSANAFLATKISFINAMAEIAEVTGADVTTLADAIGHDVRIGRRFLGAGIGFGGGCLPKDIRAFSARAEELGRGESVAFLREVDAINLRRRDRAVDLVVAGLGGAVFKKNITVLGAAFKPHSDDIRDSPALDVAVRLHGLGAWVTITDPAAIENAQRLHPQLNYVADRDEALRGADAVIVVTEWDEYRRELSPEHAASLATGRVVVDGRNCLDAAAWRAAGWEYYGMGRP</sequence>
<dbReference type="SUPFAM" id="SSF51735">
    <property type="entry name" value="NAD(P)-binding Rossmann-fold domains"/>
    <property type="match status" value="1"/>
</dbReference>
<dbReference type="InterPro" id="IPR008927">
    <property type="entry name" value="6-PGluconate_DH-like_C_sf"/>
</dbReference>
<name>A0ABM8DVY0_9MICO</name>
<dbReference type="PIRSF" id="PIRSF000124">
    <property type="entry name" value="UDPglc_GDPman_dh"/>
    <property type="match status" value="1"/>
</dbReference>
<dbReference type="InterPro" id="IPR014026">
    <property type="entry name" value="UDP-Glc/GDP-Man_DH_dimer"/>
</dbReference>
<evidence type="ECO:0000313" key="9">
    <source>
        <dbReference type="EMBL" id="BDV29772.1"/>
    </source>
</evidence>
<evidence type="ECO:0000256" key="7">
    <source>
        <dbReference type="PIRNR" id="PIRNR000124"/>
    </source>
</evidence>
<dbReference type="Pfam" id="PF00984">
    <property type="entry name" value="UDPG_MGDP_dh"/>
    <property type="match status" value="1"/>
</dbReference>
<dbReference type="InterPro" id="IPR028357">
    <property type="entry name" value="UDPglc_DH_bac"/>
</dbReference>
<keyword evidence="10" id="KW-1185">Reference proteome</keyword>
<comment type="pathway">
    <text evidence="1">Nucleotide-sugar biosynthesis; UDP-alpha-D-glucuronate biosynthesis; UDP-alpha-D-glucuronate from UDP-alpha-D-glucose: step 1/1.</text>
</comment>
<accession>A0ABM8DVY0</accession>
<organism evidence="9 10">
    <name type="scientific">Microbacterium terricola</name>
    <dbReference type="NCBI Taxonomy" id="344163"/>
    <lineage>
        <taxon>Bacteria</taxon>
        <taxon>Bacillati</taxon>
        <taxon>Actinomycetota</taxon>
        <taxon>Actinomycetes</taxon>
        <taxon>Micrococcales</taxon>
        <taxon>Microbacteriaceae</taxon>
        <taxon>Microbacterium</taxon>
    </lineage>
</organism>
<dbReference type="PIRSF" id="PIRSF500134">
    <property type="entry name" value="UDPglc_DH_bac"/>
    <property type="match status" value="1"/>
</dbReference>
<dbReference type="RefSeq" id="WP_263796382.1">
    <property type="nucleotide sequence ID" value="NZ_AP027141.1"/>
</dbReference>
<comment type="catalytic activity">
    <reaction evidence="6 7">
        <text>UDP-alpha-D-glucose + 2 NAD(+) + H2O = UDP-alpha-D-glucuronate + 2 NADH + 3 H(+)</text>
        <dbReference type="Rhea" id="RHEA:23596"/>
        <dbReference type="ChEBI" id="CHEBI:15377"/>
        <dbReference type="ChEBI" id="CHEBI:15378"/>
        <dbReference type="ChEBI" id="CHEBI:57540"/>
        <dbReference type="ChEBI" id="CHEBI:57945"/>
        <dbReference type="ChEBI" id="CHEBI:58052"/>
        <dbReference type="ChEBI" id="CHEBI:58885"/>
        <dbReference type="EC" id="1.1.1.22"/>
    </reaction>
</comment>
<dbReference type="InterPro" id="IPR017476">
    <property type="entry name" value="UDP-Glc/GDP-Man"/>
</dbReference>
<dbReference type="NCBIfam" id="TIGR03026">
    <property type="entry name" value="NDP-sugDHase"/>
    <property type="match status" value="1"/>
</dbReference>
<dbReference type="Proteomes" id="UP001317779">
    <property type="component" value="Chromosome"/>
</dbReference>
<keyword evidence="4 7" id="KW-0560">Oxidoreductase</keyword>
<dbReference type="Gene3D" id="1.20.5.100">
    <property type="entry name" value="Cytochrome c1, transmembrane anchor, C-terminal"/>
    <property type="match status" value="1"/>
</dbReference>
<evidence type="ECO:0000256" key="6">
    <source>
        <dbReference type="ARBA" id="ARBA00047473"/>
    </source>
</evidence>
<keyword evidence="5 7" id="KW-0520">NAD</keyword>
<comment type="similarity">
    <text evidence="2 7">Belongs to the UDP-glucose/GDP-mannose dehydrogenase family.</text>
</comment>
<evidence type="ECO:0000256" key="2">
    <source>
        <dbReference type="ARBA" id="ARBA00006601"/>
    </source>
</evidence>
<dbReference type="SMART" id="SM00984">
    <property type="entry name" value="UDPG_MGDP_dh_C"/>
    <property type="match status" value="1"/>
</dbReference>